<evidence type="ECO:0000313" key="1">
    <source>
        <dbReference type="EMBL" id="TGX96550.1"/>
    </source>
</evidence>
<proteinExistence type="predicted"/>
<comment type="caution">
    <text evidence="1">The sequence shown here is derived from an EMBL/GenBank/DDBJ whole genome shotgun (WGS) entry which is preliminary data.</text>
</comment>
<evidence type="ECO:0000313" key="2">
    <source>
        <dbReference type="Proteomes" id="UP000307720"/>
    </source>
</evidence>
<protein>
    <submittedName>
        <fullName evidence="1">Uncharacterized protein</fullName>
    </submittedName>
</protein>
<dbReference type="Proteomes" id="UP000307720">
    <property type="component" value="Unassembled WGS sequence"/>
</dbReference>
<accession>A0AC61QVE2</accession>
<gene>
    <name evidence="1" type="ORF">E5357_15730</name>
</gene>
<organism evidence="1 2">
    <name type="scientific">Hominisplanchenecus murintestinalis</name>
    <dbReference type="NCBI Taxonomy" id="2941517"/>
    <lineage>
        <taxon>Bacteria</taxon>
        <taxon>Bacillati</taxon>
        <taxon>Bacillota</taxon>
        <taxon>Clostridia</taxon>
        <taxon>Lachnospirales</taxon>
        <taxon>Lachnospiraceae</taxon>
        <taxon>Hominisplanchenecus</taxon>
    </lineage>
</organism>
<sequence length="78" mass="8912">MKKYVNASEGAIIYAMSKTHLMTLVNEAGALYKVGNSALINTEVFEQYLEQFREPARPLPKHVWNKLGKDYPNKKTPE</sequence>
<reference evidence="1" key="1">
    <citation type="submission" date="2019-04" db="EMBL/GenBank/DDBJ databases">
        <title>Microbes associate with the intestines of laboratory mice.</title>
        <authorList>
            <person name="Navarre W."/>
            <person name="Wong E."/>
            <person name="Huang K."/>
            <person name="Tropini C."/>
            <person name="Ng K."/>
            <person name="Yu B."/>
        </authorList>
    </citation>
    <scope>NUCLEOTIDE SEQUENCE</scope>
    <source>
        <strain evidence="1">NM72_1-8</strain>
    </source>
</reference>
<keyword evidence="2" id="KW-1185">Reference proteome</keyword>
<dbReference type="EMBL" id="SRZB01000057">
    <property type="protein sequence ID" value="TGX96550.1"/>
    <property type="molecule type" value="Genomic_DNA"/>
</dbReference>
<name>A0AC61QVE2_9FIRM</name>